<dbReference type="eggNOG" id="arCOG00184">
    <property type="taxonomic scope" value="Archaea"/>
</dbReference>
<evidence type="ECO:0000313" key="8">
    <source>
        <dbReference type="Proteomes" id="UP000011607"/>
    </source>
</evidence>
<dbReference type="GO" id="GO:0015833">
    <property type="term" value="P:peptide transport"/>
    <property type="evidence" value="ECO:0007669"/>
    <property type="project" value="InterPro"/>
</dbReference>
<dbReference type="EMBL" id="AOMA01000082">
    <property type="protein sequence ID" value="EMA39469.1"/>
    <property type="molecule type" value="Genomic_DNA"/>
</dbReference>
<evidence type="ECO:0000256" key="5">
    <source>
        <dbReference type="SAM" id="MobiDB-lite"/>
    </source>
</evidence>
<dbReference type="Proteomes" id="UP000011607">
    <property type="component" value="Unassembled WGS sequence"/>
</dbReference>
<dbReference type="PROSITE" id="PS00211">
    <property type="entry name" value="ABC_TRANSPORTER_1"/>
    <property type="match status" value="1"/>
</dbReference>
<dbReference type="SUPFAM" id="SSF52540">
    <property type="entry name" value="P-loop containing nucleoside triphosphate hydrolases"/>
    <property type="match status" value="1"/>
</dbReference>
<evidence type="ECO:0000313" key="7">
    <source>
        <dbReference type="EMBL" id="EMA39469.1"/>
    </source>
</evidence>
<evidence type="ECO:0000256" key="2">
    <source>
        <dbReference type="ARBA" id="ARBA00022448"/>
    </source>
</evidence>
<name>M0M4C0_9EURY</name>
<dbReference type="AlphaFoldDB" id="M0M4C0"/>
<reference evidence="7 8" key="1">
    <citation type="journal article" date="2014" name="PLoS Genet.">
        <title>Phylogenetically driven sequencing of extremely halophilic archaea reveals strategies for static and dynamic osmo-response.</title>
        <authorList>
            <person name="Becker E.A."/>
            <person name="Seitzer P.M."/>
            <person name="Tritt A."/>
            <person name="Larsen D."/>
            <person name="Krusor M."/>
            <person name="Yao A.I."/>
            <person name="Wu D."/>
            <person name="Madern D."/>
            <person name="Eisen J.A."/>
            <person name="Darling A.E."/>
            <person name="Facciotti M.T."/>
        </authorList>
    </citation>
    <scope>NUCLEOTIDE SEQUENCE [LARGE SCALE GENOMIC DNA]</scope>
    <source>
        <strain evidence="7 8">JCM 10879</strain>
    </source>
</reference>
<keyword evidence="3" id="KW-0547">Nucleotide-binding</keyword>
<keyword evidence="8" id="KW-1185">Reference proteome</keyword>
<feature type="compositionally biased region" description="Acidic residues" evidence="5">
    <location>
        <begin position="1"/>
        <end position="16"/>
    </location>
</feature>
<keyword evidence="2" id="KW-0813">Transport</keyword>
<dbReference type="GO" id="GO:0005524">
    <property type="term" value="F:ATP binding"/>
    <property type="evidence" value="ECO:0007669"/>
    <property type="project" value="UniProtKB-KW"/>
</dbReference>
<dbReference type="GO" id="GO:0055085">
    <property type="term" value="P:transmembrane transport"/>
    <property type="evidence" value="ECO:0007669"/>
    <property type="project" value="UniProtKB-ARBA"/>
</dbReference>
<dbReference type="STRING" id="1227454.C446_08471"/>
<accession>M0M4C0</accession>
<dbReference type="Pfam" id="PF08352">
    <property type="entry name" value="oligo_HPY"/>
    <property type="match status" value="1"/>
</dbReference>
<dbReference type="PATRIC" id="fig|1227454.3.peg.1710"/>
<feature type="domain" description="ABC transporter" evidence="6">
    <location>
        <begin position="27"/>
        <end position="277"/>
    </location>
</feature>
<dbReference type="InterPro" id="IPR013563">
    <property type="entry name" value="Oligopep_ABC_C"/>
</dbReference>
<dbReference type="InterPro" id="IPR003593">
    <property type="entry name" value="AAA+_ATPase"/>
</dbReference>
<dbReference type="FunFam" id="3.40.50.300:FF:000016">
    <property type="entry name" value="Oligopeptide ABC transporter ATP-binding component"/>
    <property type="match status" value="1"/>
</dbReference>
<dbReference type="InterPro" id="IPR017871">
    <property type="entry name" value="ABC_transporter-like_CS"/>
</dbReference>
<dbReference type="CDD" id="cd03257">
    <property type="entry name" value="ABC_NikE_OppD_transporters"/>
    <property type="match status" value="1"/>
</dbReference>
<dbReference type="PANTHER" id="PTHR43776:SF7">
    <property type="entry name" value="D,D-DIPEPTIDE TRANSPORT ATP-BINDING PROTEIN DDPF-RELATED"/>
    <property type="match status" value="1"/>
</dbReference>
<dbReference type="Pfam" id="PF00005">
    <property type="entry name" value="ABC_tran"/>
    <property type="match status" value="1"/>
</dbReference>
<keyword evidence="4" id="KW-0067">ATP-binding</keyword>
<proteinExistence type="inferred from homology"/>
<dbReference type="GO" id="GO:0016887">
    <property type="term" value="F:ATP hydrolysis activity"/>
    <property type="evidence" value="ECO:0007669"/>
    <property type="project" value="InterPro"/>
</dbReference>
<dbReference type="NCBIfam" id="TIGR01727">
    <property type="entry name" value="oligo_HPY"/>
    <property type="match status" value="1"/>
</dbReference>
<comment type="similarity">
    <text evidence="1">Belongs to the ABC transporter superfamily.</text>
</comment>
<feature type="region of interest" description="Disordered" evidence="5">
    <location>
        <begin position="1"/>
        <end position="22"/>
    </location>
</feature>
<evidence type="ECO:0000256" key="3">
    <source>
        <dbReference type="ARBA" id="ARBA00022741"/>
    </source>
</evidence>
<protein>
    <submittedName>
        <fullName evidence="7">Oligopeptide ABC transporter ATPase</fullName>
    </submittedName>
</protein>
<dbReference type="SMART" id="SM00382">
    <property type="entry name" value="AAA"/>
    <property type="match status" value="1"/>
</dbReference>
<evidence type="ECO:0000259" key="6">
    <source>
        <dbReference type="PROSITE" id="PS50893"/>
    </source>
</evidence>
<gene>
    <name evidence="7" type="ORF">C446_08471</name>
</gene>
<dbReference type="InterPro" id="IPR003439">
    <property type="entry name" value="ABC_transporter-like_ATP-bd"/>
</dbReference>
<dbReference type="InterPro" id="IPR050319">
    <property type="entry name" value="ABC_transp_ATP-bind"/>
</dbReference>
<organism evidence="7 8">
    <name type="scientific">Halobiforma nitratireducens JCM 10879</name>
    <dbReference type="NCBI Taxonomy" id="1227454"/>
    <lineage>
        <taxon>Archaea</taxon>
        <taxon>Methanobacteriati</taxon>
        <taxon>Methanobacteriota</taxon>
        <taxon>Stenosarchaea group</taxon>
        <taxon>Halobacteria</taxon>
        <taxon>Halobacteriales</taxon>
        <taxon>Natrialbaceae</taxon>
        <taxon>Halobiforma</taxon>
    </lineage>
</organism>
<dbReference type="InterPro" id="IPR027417">
    <property type="entry name" value="P-loop_NTPase"/>
</dbReference>
<feature type="region of interest" description="Disordered" evidence="5">
    <location>
        <begin position="433"/>
        <end position="455"/>
    </location>
</feature>
<sequence length="455" mass="49482">MRAVTDLDDAGPEDTADAERGDREVLLEVDDLETHFPITKGFLRREVGRVRAVDGVSFRVRRGETFGLVGESGSGKTTTALSTLRLEEPTGGEIRFDSESVTELSGAALRSFRRRAQLIVQDPNDAFNPRLTVGEAVAEPLALHGMDDAARRRAIVADLLERVGLSADDADRYPHEFSGGEKQRIAIARALVLNPDLIVADEPTSALDGRVQSDVLALLDEIRREFDVAILFISHDIDVVRQFCDRLAVMYLGEIVERGPTEKVLASPAHPYTRVLLGSVPSLDPADRELVRPLTDAVPEPSDPPSGCRFHPRCPEVIPPAGLDLEPDIWEAIAAFRFSVHTGELPPAVDVSRGRTDRSAIDEETVRDAFGLPTTISDAHAARAVDDAVEAIASGDLEGASDRLADAFPTVCERDSPDDGDACERQVRCHRYDSTLEAEPRSSAGRFDVEPDPTG</sequence>
<comment type="caution">
    <text evidence="7">The sequence shown here is derived from an EMBL/GenBank/DDBJ whole genome shotgun (WGS) entry which is preliminary data.</text>
</comment>
<evidence type="ECO:0000256" key="1">
    <source>
        <dbReference type="ARBA" id="ARBA00005417"/>
    </source>
</evidence>
<dbReference type="PANTHER" id="PTHR43776">
    <property type="entry name" value="TRANSPORT ATP-BINDING PROTEIN"/>
    <property type="match status" value="1"/>
</dbReference>
<dbReference type="PROSITE" id="PS50893">
    <property type="entry name" value="ABC_TRANSPORTER_2"/>
    <property type="match status" value="1"/>
</dbReference>
<dbReference type="Gene3D" id="3.40.50.300">
    <property type="entry name" value="P-loop containing nucleotide triphosphate hydrolases"/>
    <property type="match status" value="1"/>
</dbReference>
<evidence type="ECO:0000256" key="4">
    <source>
        <dbReference type="ARBA" id="ARBA00022840"/>
    </source>
</evidence>